<gene>
    <name evidence="1" type="ORF">FIC82_000165</name>
</gene>
<protein>
    <recommendedName>
        <fullName evidence="3">Enamine deaminase RidA, house cleaning of reactive enamine intermediates, YjgF/YER057c/UK114 family</fullName>
    </recommendedName>
</protein>
<dbReference type="Gene3D" id="3.30.1330.40">
    <property type="entry name" value="RutC-like"/>
    <property type="match status" value="2"/>
</dbReference>
<accession>A0A6M5UDR7</accession>
<dbReference type="InterPro" id="IPR035959">
    <property type="entry name" value="RutC-like_sf"/>
</dbReference>
<organism evidence="1 2">
    <name type="scientific">Cellulosimicrobium protaetiae</name>
    <dbReference type="NCBI Taxonomy" id="2587808"/>
    <lineage>
        <taxon>Bacteria</taxon>
        <taxon>Bacillati</taxon>
        <taxon>Actinomycetota</taxon>
        <taxon>Actinomycetes</taxon>
        <taxon>Micrococcales</taxon>
        <taxon>Promicromonosporaceae</taxon>
        <taxon>Cellulosimicrobium</taxon>
    </lineage>
</organism>
<dbReference type="SUPFAM" id="SSF55298">
    <property type="entry name" value="YjgF-like"/>
    <property type="match status" value="2"/>
</dbReference>
<proteinExistence type="predicted"/>
<dbReference type="AlphaFoldDB" id="A0A6M5UDR7"/>
<name>A0A6M5UDR7_9MICO</name>
<evidence type="ECO:0000313" key="2">
    <source>
        <dbReference type="Proteomes" id="UP000451354"/>
    </source>
</evidence>
<dbReference type="KEGG" id="cprt:FIC82_000165"/>
<keyword evidence="2" id="KW-1185">Reference proteome</keyword>
<reference evidence="2" key="1">
    <citation type="journal article" date="2022" name="Int. J. Syst. Evol. Microbiol.">
        <title>Cellulosimicrobium protaetiae sp. nov., isolated from the gut of the larva of Protaetia brevitarsis seulensis.</title>
        <authorList>
            <person name="Le Han H."/>
            <person name="Nguyen T.T.H."/>
            <person name="Li Z."/>
            <person name="Shin N.R."/>
            <person name="Kim S.G."/>
        </authorList>
    </citation>
    <scope>NUCLEOTIDE SEQUENCE [LARGE SCALE GENOMIC DNA]</scope>
    <source>
        <strain evidence="2">BI34</strain>
    </source>
</reference>
<evidence type="ECO:0000313" key="1">
    <source>
        <dbReference type="EMBL" id="QJW34849.1"/>
    </source>
</evidence>
<dbReference type="Proteomes" id="UP000451354">
    <property type="component" value="Chromosome"/>
</dbReference>
<dbReference type="EMBL" id="CP052757">
    <property type="protein sequence ID" value="QJW34849.1"/>
    <property type="molecule type" value="Genomic_DNA"/>
</dbReference>
<evidence type="ECO:0008006" key="3">
    <source>
        <dbReference type="Google" id="ProtNLM"/>
    </source>
</evidence>
<dbReference type="RefSeq" id="WP_171445682.1">
    <property type="nucleotide sequence ID" value="NZ_CP052757.1"/>
</dbReference>
<sequence length="349" mass="36969">MPASTAKHTVVRVPGALYDELYVRAELAAGSGAAAVEALLRAVEDEHGAAVVRATVSGPLGSRVRDARVVTIGPGSGSGVAVEIVAVAPGPEIAVTRVDAGTTLLETVDGASVRRLVHVVPEPAGPGPQAQLRSIFDGVEDVLGASGMSPSHLVRTWYFLRDIGTTYRHLNDARDEAFDRWGLRHLPASTGIGAELPHPATWCAAVVEAIAHDGAPVATPFETDLQRPPVQYGPRFARANLVEHNGLRTVNVSGISAIDEAGRSVRVADRDDAVVRALDGFEDLLQRAGMTPTDLCSVSAYSVDERVREAFVRIAGRRGWTVSVLHNTAAVCRPDLVFEVEGRAVRRAP</sequence>